<dbReference type="PANTHER" id="PTHR41328">
    <property type="entry name" value="TERMINASE SMALL SUBUNIT-RELATED"/>
    <property type="match status" value="1"/>
</dbReference>
<accession>A0A1H3FA22</accession>
<evidence type="ECO:0000256" key="2">
    <source>
        <dbReference type="ARBA" id="ARBA00023219"/>
    </source>
</evidence>
<dbReference type="GO" id="GO:0051276">
    <property type="term" value="P:chromosome organization"/>
    <property type="evidence" value="ECO:0007669"/>
    <property type="project" value="InterPro"/>
</dbReference>
<reference evidence="3 4" key="1">
    <citation type="submission" date="2016-10" db="EMBL/GenBank/DDBJ databases">
        <authorList>
            <person name="de Groot N.N."/>
        </authorList>
    </citation>
    <scope>NUCLEOTIDE SEQUENCE [LARGE SCALE GENOMIC DNA]</scope>
    <source>
        <strain evidence="3 4">DSM 23310</strain>
    </source>
</reference>
<name>A0A1H3FA22_9FIRM</name>
<dbReference type="Pfam" id="PF03592">
    <property type="entry name" value="Terminase_2"/>
    <property type="match status" value="1"/>
</dbReference>
<keyword evidence="2" id="KW-0231">Viral genome packaging</keyword>
<keyword evidence="4" id="KW-1185">Reference proteome</keyword>
<dbReference type="AlphaFoldDB" id="A0A1H3FA22"/>
<evidence type="ECO:0000256" key="1">
    <source>
        <dbReference type="ARBA" id="ARBA00022612"/>
    </source>
</evidence>
<dbReference type="EMBL" id="FNNG01000029">
    <property type="protein sequence ID" value="SDX87811.1"/>
    <property type="molecule type" value="Genomic_DNA"/>
</dbReference>
<dbReference type="InterPro" id="IPR052404">
    <property type="entry name" value="SPP1-like_terminase"/>
</dbReference>
<dbReference type="InterPro" id="IPR038713">
    <property type="entry name" value="Terminase_Gp1_N_sf"/>
</dbReference>
<gene>
    <name evidence="3" type="ORF">SAMN05660923_03096</name>
</gene>
<dbReference type="Proteomes" id="UP000198828">
    <property type="component" value="Unassembled WGS sequence"/>
</dbReference>
<dbReference type="Gene3D" id="6.10.140.2160">
    <property type="match status" value="1"/>
</dbReference>
<keyword evidence="1" id="KW-1188">Viral release from host cell</keyword>
<sequence length="154" mass="17270">MKLTEKQRIFCIEYLKDLNGTRAYKVAYPHVKNDNTAAAAASRLLRNVKIKSFIDKKLKEIEDKKIAKAEEVLKYLTSVMRGEETEEVVVVEGIGEGMSSATTIKKQVGARERIKAAELLGKRYALFTEKVDIEGNMGVVIVDDIEEDGSDEED</sequence>
<proteinExistence type="predicted"/>
<dbReference type="OrthoDB" id="7358785at2"/>
<evidence type="ECO:0000313" key="3">
    <source>
        <dbReference type="EMBL" id="SDX87811.1"/>
    </source>
</evidence>
<dbReference type="Gene3D" id="1.10.10.1400">
    <property type="entry name" value="Terminase, small subunit, N-terminal DNA-binding domain, HTH motif"/>
    <property type="match status" value="1"/>
</dbReference>
<dbReference type="InterPro" id="IPR005335">
    <property type="entry name" value="Terminase_ssu"/>
</dbReference>
<organism evidence="3 4">
    <name type="scientific">Tepidimicrobium xylanilyticum</name>
    <dbReference type="NCBI Taxonomy" id="1123352"/>
    <lineage>
        <taxon>Bacteria</taxon>
        <taxon>Bacillati</taxon>
        <taxon>Bacillota</taxon>
        <taxon>Tissierellia</taxon>
        <taxon>Tissierellales</taxon>
        <taxon>Tepidimicrobiaceae</taxon>
        <taxon>Tepidimicrobium</taxon>
    </lineage>
</organism>
<dbReference type="RefSeq" id="WP_093755208.1">
    <property type="nucleotide sequence ID" value="NZ_FNNG01000029.1"/>
</dbReference>
<evidence type="ECO:0000313" key="4">
    <source>
        <dbReference type="Proteomes" id="UP000198828"/>
    </source>
</evidence>
<dbReference type="PANTHER" id="PTHR41328:SF2">
    <property type="entry name" value="TERMINASE SMALL SUBUNIT"/>
    <property type="match status" value="1"/>
</dbReference>
<protein>
    <submittedName>
        <fullName evidence="3">Phage terminase small subunit</fullName>
    </submittedName>
</protein>